<comment type="similarity">
    <text evidence="1 4">Belongs to the glycosyl hydrolase 32 family.</text>
</comment>
<dbReference type="InterPro" id="IPR023296">
    <property type="entry name" value="Glyco_hydro_beta-prop_sf"/>
</dbReference>
<evidence type="ECO:0000259" key="8">
    <source>
        <dbReference type="Pfam" id="PF08244"/>
    </source>
</evidence>
<keyword evidence="3 4" id="KW-0326">Glycosidase</keyword>
<feature type="transmembrane region" description="Helical" evidence="6">
    <location>
        <begin position="40"/>
        <end position="62"/>
    </location>
</feature>
<accession>A0A556R7I1</accession>
<dbReference type="Gene3D" id="2.115.10.20">
    <property type="entry name" value="Glycosyl hydrolase domain, family 43"/>
    <property type="match status" value="1"/>
</dbReference>
<dbReference type="AlphaFoldDB" id="A0A556R7I1"/>
<dbReference type="SUPFAM" id="SSF75005">
    <property type="entry name" value="Arabinanase/levansucrase/invertase"/>
    <property type="match status" value="1"/>
</dbReference>
<dbReference type="Pfam" id="PF08244">
    <property type="entry name" value="Glyco_hydro_32C"/>
    <property type="match status" value="1"/>
</dbReference>
<evidence type="ECO:0000313" key="9">
    <source>
        <dbReference type="EMBL" id="TSJ84839.1"/>
    </source>
</evidence>
<sequence length="581" mass="65206">MMEDQDYDRLPGKDEPSTAVEAEAGNTRQVKTHRWGKRHWVLVFGSLLVVICLLGVLIPVFAPGLSFKGNQEAEAQSAKESRLTQSKFKQRYHYYNPAGFMNDVQTIWQDKNGLYHLIYLQNAKYKHEGDGTEWYQVTTKDFIHYQNVGVSIPKFAGSWQDMATGSILPNSFGFFPQLDREDLVAYFTSYVDGRQEQFVAYSKDGGKTFTPYVDHAVMKAPDVTANFRDPYVTYSADKHSLMMYLAEGDKIGTYRSDNGVDFRYVGGTMINADSLQDGMGLGLIECPNLKTLIDPKTGKTQHIMFFGANGYEHSQPTGTYYMVGHLNEEEVFVPDQEPERMDDGSDYYGANFMQENEGTILSLAWMGNWDYTSKALEDGEGEVYNLGSLSLAHRLTLAGQEGEYRVRNTIVEPESLYGQALRGQVQIGPKSRRGQQFELERSSYQKMRFAFKPKDGTAVGSAGSVKLTLAQSDASLNVDYDLESGQYKVSRTTKRFLDAQGQANYSKQYAPVASGLEKGQEPVLHVLEDQSSVEFWFEGSGRVYSLTKFSTDKTTKIAVQATEPMDLTYTLADVASNADQE</sequence>
<evidence type="ECO:0000313" key="10">
    <source>
        <dbReference type="Proteomes" id="UP000317536"/>
    </source>
</evidence>
<reference evidence="9 10" key="1">
    <citation type="submission" date="2019-07" db="EMBL/GenBank/DDBJ databases">
        <title>Bifidobacterium asteroides genomes.</title>
        <authorList>
            <person name="Zheng H."/>
        </authorList>
    </citation>
    <scope>NUCLEOTIDE SEQUENCE [LARGE SCALE GENOMIC DNA]</scope>
    <source>
        <strain evidence="9 10">W8111</strain>
    </source>
</reference>
<evidence type="ECO:0000256" key="1">
    <source>
        <dbReference type="ARBA" id="ARBA00009902"/>
    </source>
</evidence>
<comment type="caution">
    <text evidence="9">The sequence shown here is derived from an EMBL/GenBank/DDBJ whole genome shotgun (WGS) entry which is preliminary data.</text>
</comment>
<dbReference type="InterPro" id="IPR001362">
    <property type="entry name" value="Glyco_hydro_32"/>
</dbReference>
<evidence type="ECO:0000259" key="7">
    <source>
        <dbReference type="Pfam" id="PF00251"/>
    </source>
</evidence>
<proteinExistence type="inferred from homology"/>
<dbReference type="Proteomes" id="UP000317536">
    <property type="component" value="Unassembled WGS sequence"/>
</dbReference>
<feature type="region of interest" description="Disordered" evidence="5">
    <location>
        <begin position="1"/>
        <end position="28"/>
    </location>
</feature>
<dbReference type="GO" id="GO:0005737">
    <property type="term" value="C:cytoplasm"/>
    <property type="evidence" value="ECO:0007669"/>
    <property type="project" value="TreeGrafter"/>
</dbReference>
<keyword evidence="6" id="KW-0812">Transmembrane</keyword>
<dbReference type="GO" id="GO:0004575">
    <property type="term" value="F:sucrose alpha-glucosidase activity"/>
    <property type="evidence" value="ECO:0007669"/>
    <property type="project" value="TreeGrafter"/>
</dbReference>
<keyword evidence="6" id="KW-1133">Transmembrane helix</keyword>
<dbReference type="SMART" id="SM00640">
    <property type="entry name" value="Glyco_32"/>
    <property type="match status" value="1"/>
</dbReference>
<dbReference type="CDD" id="cd18622">
    <property type="entry name" value="GH32_Inu-like"/>
    <property type="match status" value="1"/>
</dbReference>
<dbReference type="PANTHER" id="PTHR42800">
    <property type="entry name" value="EXOINULINASE INUD (AFU_ORTHOLOGUE AFUA_5G00480)"/>
    <property type="match status" value="1"/>
</dbReference>
<feature type="domain" description="Glycosyl hydrolase family 32 C-terminal" evidence="8">
    <location>
        <begin position="428"/>
        <end position="562"/>
    </location>
</feature>
<dbReference type="PANTHER" id="PTHR42800:SF1">
    <property type="entry name" value="EXOINULINASE INUD (AFU_ORTHOLOGUE AFUA_5G00480)"/>
    <property type="match status" value="1"/>
</dbReference>
<keyword evidence="2 4" id="KW-0378">Hydrolase</keyword>
<feature type="compositionally biased region" description="Basic and acidic residues" evidence="5">
    <location>
        <begin position="7"/>
        <end position="16"/>
    </location>
</feature>
<evidence type="ECO:0000256" key="5">
    <source>
        <dbReference type="SAM" id="MobiDB-lite"/>
    </source>
</evidence>
<feature type="domain" description="Glycosyl hydrolase family 32 N-terminal" evidence="7">
    <location>
        <begin position="93"/>
        <end position="399"/>
    </location>
</feature>
<dbReference type="EMBL" id="VMHJ01000005">
    <property type="protein sequence ID" value="TSJ84839.1"/>
    <property type="molecule type" value="Genomic_DNA"/>
</dbReference>
<evidence type="ECO:0000256" key="3">
    <source>
        <dbReference type="ARBA" id="ARBA00023295"/>
    </source>
</evidence>
<evidence type="ECO:0000256" key="4">
    <source>
        <dbReference type="RuleBase" id="RU362110"/>
    </source>
</evidence>
<evidence type="ECO:0000256" key="2">
    <source>
        <dbReference type="ARBA" id="ARBA00022801"/>
    </source>
</evidence>
<dbReference type="InterPro" id="IPR013148">
    <property type="entry name" value="Glyco_hydro_32_N"/>
</dbReference>
<dbReference type="Pfam" id="PF00251">
    <property type="entry name" value="Glyco_hydro_32N"/>
    <property type="match status" value="1"/>
</dbReference>
<organism evidence="9 10">
    <name type="scientific">Bifidobacterium asteroides</name>
    <dbReference type="NCBI Taxonomy" id="1684"/>
    <lineage>
        <taxon>Bacteria</taxon>
        <taxon>Bacillati</taxon>
        <taxon>Actinomycetota</taxon>
        <taxon>Actinomycetes</taxon>
        <taxon>Bifidobacteriales</taxon>
        <taxon>Bifidobacteriaceae</taxon>
        <taxon>Bifidobacterium</taxon>
    </lineage>
</organism>
<keyword evidence="6" id="KW-0472">Membrane</keyword>
<evidence type="ECO:0000256" key="6">
    <source>
        <dbReference type="SAM" id="Phobius"/>
    </source>
</evidence>
<protein>
    <submittedName>
        <fullName evidence="9">Glycoside hydrolase family 32 protein</fullName>
    </submittedName>
</protein>
<name>A0A556R7I1_9BIFI</name>
<gene>
    <name evidence="9" type="ORF">FPK29_08595</name>
</gene>
<dbReference type="InterPro" id="IPR013189">
    <property type="entry name" value="Glyco_hydro_32_C"/>
</dbReference>
<dbReference type="GO" id="GO:0005987">
    <property type="term" value="P:sucrose catabolic process"/>
    <property type="evidence" value="ECO:0007669"/>
    <property type="project" value="TreeGrafter"/>
</dbReference>